<evidence type="ECO:0000313" key="2">
    <source>
        <dbReference type="Proteomes" id="UP000027222"/>
    </source>
</evidence>
<protein>
    <submittedName>
        <fullName evidence="1">Uncharacterized protein</fullName>
    </submittedName>
</protein>
<organism evidence="1 2">
    <name type="scientific">Galerina marginata (strain CBS 339.88)</name>
    <dbReference type="NCBI Taxonomy" id="685588"/>
    <lineage>
        <taxon>Eukaryota</taxon>
        <taxon>Fungi</taxon>
        <taxon>Dikarya</taxon>
        <taxon>Basidiomycota</taxon>
        <taxon>Agaricomycotina</taxon>
        <taxon>Agaricomycetes</taxon>
        <taxon>Agaricomycetidae</taxon>
        <taxon>Agaricales</taxon>
        <taxon>Agaricineae</taxon>
        <taxon>Strophariaceae</taxon>
        <taxon>Galerina</taxon>
    </lineage>
</organism>
<sequence>MQDWTVTYRALMAMSFFNAAGFTNGPPPTSPQPPKVFFIKLLAIPGFTPKTKPRAAFLVEDTEVLTMDEFRDAAVHKSHRLYNMNNDDMLSGYERSESNAPGPKVPYLRITMIVQSIIFHPDVIPMLKSWYWGDDYKRDRSNEWKSDNWLTFLKETVANGKGWQRDDVSLA</sequence>
<dbReference type="Proteomes" id="UP000027222">
    <property type="component" value="Unassembled WGS sequence"/>
</dbReference>
<gene>
    <name evidence="1" type="ORF">GALMADRAFT_223895</name>
</gene>
<evidence type="ECO:0000313" key="1">
    <source>
        <dbReference type="EMBL" id="KDR78636.1"/>
    </source>
</evidence>
<dbReference type="OrthoDB" id="2738407at2759"/>
<reference evidence="2" key="1">
    <citation type="journal article" date="2014" name="Proc. Natl. Acad. Sci. U.S.A.">
        <title>Extensive sampling of basidiomycete genomes demonstrates inadequacy of the white-rot/brown-rot paradigm for wood decay fungi.</title>
        <authorList>
            <person name="Riley R."/>
            <person name="Salamov A.A."/>
            <person name="Brown D.W."/>
            <person name="Nagy L.G."/>
            <person name="Floudas D."/>
            <person name="Held B.W."/>
            <person name="Levasseur A."/>
            <person name="Lombard V."/>
            <person name="Morin E."/>
            <person name="Otillar R."/>
            <person name="Lindquist E.A."/>
            <person name="Sun H."/>
            <person name="LaButti K.M."/>
            <person name="Schmutz J."/>
            <person name="Jabbour D."/>
            <person name="Luo H."/>
            <person name="Baker S.E."/>
            <person name="Pisabarro A.G."/>
            <person name="Walton J.D."/>
            <person name="Blanchette R.A."/>
            <person name="Henrissat B."/>
            <person name="Martin F."/>
            <person name="Cullen D."/>
            <person name="Hibbett D.S."/>
            <person name="Grigoriev I.V."/>
        </authorList>
    </citation>
    <scope>NUCLEOTIDE SEQUENCE [LARGE SCALE GENOMIC DNA]</scope>
    <source>
        <strain evidence="2">CBS 339.88</strain>
    </source>
</reference>
<dbReference type="HOGENOM" id="CLU_095750_0_0_1"/>
<accession>A0A067T673</accession>
<dbReference type="AlphaFoldDB" id="A0A067T673"/>
<name>A0A067T673_GALM3</name>
<dbReference type="EMBL" id="KL142374">
    <property type="protein sequence ID" value="KDR78636.1"/>
    <property type="molecule type" value="Genomic_DNA"/>
</dbReference>
<keyword evidence="2" id="KW-1185">Reference proteome</keyword>
<proteinExistence type="predicted"/>